<dbReference type="Proteomes" id="UP000494108">
    <property type="component" value="Unassembled WGS sequence"/>
</dbReference>
<protein>
    <recommendedName>
        <fullName evidence="5">XapX domain-containing protein</fullName>
    </recommendedName>
</protein>
<feature type="transmembrane region" description="Helical" evidence="2">
    <location>
        <begin position="29"/>
        <end position="49"/>
    </location>
</feature>
<evidence type="ECO:0000313" key="4">
    <source>
        <dbReference type="Proteomes" id="UP000494108"/>
    </source>
</evidence>
<dbReference type="Pfam" id="PF07235">
    <property type="entry name" value="DUF1427"/>
    <property type="match status" value="1"/>
</dbReference>
<dbReference type="EMBL" id="CADIJX010000001">
    <property type="protein sequence ID" value="CAB3628737.1"/>
    <property type="molecule type" value="Genomic_DNA"/>
</dbReference>
<evidence type="ECO:0000313" key="3">
    <source>
        <dbReference type="EMBL" id="CAB3628737.1"/>
    </source>
</evidence>
<dbReference type="NCBIfam" id="TIGR03510">
    <property type="entry name" value="XapX"/>
    <property type="match status" value="1"/>
</dbReference>
<name>A0A6S6YQ80_9BURK</name>
<reference evidence="3 4" key="1">
    <citation type="submission" date="2020-04" db="EMBL/GenBank/DDBJ databases">
        <authorList>
            <person name="De Canck E."/>
        </authorList>
    </citation>
    <scope>NUCLEOTIDE SEQUENCE [LARGE SCALE GENOMIC DNA]</scope>
    <source>
        <strain evidence="3 4">LMG 3431</strain>
    </source>
</reference>
<sequence>MKVYLVSLGLGLLVGIIYALFNVRSPAPPVIALVGLLGILAGEQIPPLIKRLMADEATRTSWLQQQVKPHMFGQLPSCPKPPADPAQSTPDACGDKRNG</sequence>
<gene>
    <name evidence="3" type="ORF">LMG3431_00760</name>
</gene>
<evidence type="ECO:0008006" key="5">
    <source>
        <dbReference type="Google" id="ProtNLM"/>
    </source>
</evidence>
<keyword evidence="2" id="KW-1133">Transmembrane helix</keyword>
<accession>A0A6S6YQ80</accession>
<proteinExistence type="predicted"/>
<dbReference type="AlphaFoldDB" id="A0A6S6YQ80"/>
<feature type="region of interest" description="Disordered" evidence="1">
    <location>
        <begin position="73"/>
        <end position="99"/>
    </location>
</feature>
<evidence type="ECO:0000256" key="1">
    <source>
        <dbReference type="SAM" id="MobiDB-lite"/>
    </source>
</evidence>
<dbReference type="RefSeq" id="WP_175173076.1">
    <property type="nucleotide sequence ID" value="NZ_CADIJX010000001.1"/>
</dbReference>
<keyword evidence="4" id="KW-1185">Reference proteome</keyword>
<organism evidence="3 4">
    <name type="scientific">Achromobacter pestifer</name>
    <dbReference type="NCBI Taxonomy" id="1353889"/>
    <lineage>
        <taxon>Bacteria</taxon>
        <taxon>Pseudomonadati</taxon>
        <taxon>Pseudomonadota</taxon>
        <taxon>Betaproteobacteria</taxon>
        <taxon>Burkholderiales</taxon>
        <taxon>Alcaligenaceae</taxon>
        <taxon>Achromobacter</taxon>
    </lineage>
</organism>
<evidence type="ECO:0000256" key="2">
    <source>
        <dbReference type="SAM" id="Phobius"/>
    </source>
</evidence>
<keyword evidence="2" id="KW-0812">Transmembrane</keyword>
<keyword evidence="2" id="KW-0472">Membrane</keyword>
<dbReference type="InterPro" id="IPR020017">
    <property type="entry name" value="XapX_domain"/>
</dbReference>
<dbReference type="InterPro" id="IPR009872">
    <property type="entry name" value="DUF1427"/>
</dbReference>